<name>A0A172ZLU1_9BACL</name>
<keyword evidence="10" id="KW-1185">Reference proteome</keyword>
<feature type="transmembrane region" description="Helical" evidence="8">
    <location>
        <begin position="67"/>
        <end position="92"/>
    </location>
</feature>
<dbReference type="Proteomes" id="UP000078148">
    <property type="component" value="Chromosome"/>
</dbReference>
<evidence type="ECO:0000256" key="5">
    <source>
        <dbReference type="ARBA" id="ARBA00022692"/>
    </source>
</evidence>
<feature type="transmembrane region" description="Helical" evidence="8">
    <location>
        <begin position="127"/>
        <end position="147"/>
    </location>
</feature>
<gene>
    <name evidence="9" type="ORF">AR543_20200</name>
</gene>
<dbReference type="InterPro" id="IPR004706">
    <property type="entry name" value="Arsenical-R_Acr3"/>
</dbReference>
<sequence>MMTREALERQQIWIYLLLLVLGIFIGTFAPAGGATLDILLSPLLAILLYSMFVQIPFIHIRKSMGNAIFMTALLLVNFVIVPLVVGLLILLFPQPTPVLIGICLVLLTPCIDYVIVFTGLGRGNEQLMLAATPLLLIVQLILLPFYLRLFVGTSAAKIMQAGPFISTFIMLILIPLLLAIITQLWAKRRPTGSRWQQLTAWLPVPMMGLVLLVITASQIHRVYEDMEIVIGVLPIYVLFALLMPVIASLVARIFRLDLGAGRALIFSSSTRNSLVVLPLALALPPSWALTAAAVIVTQTMIELIAELIYIRVVPSLLMRSQTAEKERLPAGN</sequence>
<dbReference type="GO" id="GO:0015105">
    <property type="term" value="F:arsenite transmembrane transporter activity"/>
    <property type="evidence" value="ECO:0007669"/>
    <property type="project" value="TreeGrafter"/>
</dbReference>
<reference evidence="9 10" key="2">
    <citation type="journal article" date="2016" name="Int. J. Syst. Evol. Microbiol.">
        <title>Paenibacillus bovis sp. nov., isolated from raw yak (Bos grunniens) milk.</title>
        <authorList>
            <person name="Gao C."/>
            <person name="Han J."/>
            <person name="Liu Z."/>
            <person name="Xu X."/>
            <person name="Hang F."/>
            <person name="Wu Z."/>
        </authorList>
    </citation>
    <scope>NUCLEOTIDE SEQUENCE [LARGE SCALE GENOMIC DNA]</scope>
    <source>
        <strain evidence="9 10">BD3526</strain>
    </source>
</reference>
<organism evidence="9 10">
    <name type="scientific">Paenibacillus bovis</name>
    <dbReference type="NCBI Taxonomy" id="1616788"/>
    <lineage>
        <taxon>Bacteria</taxon>
        <taxon>Bacillati</taxon>
        <taxon>Bacillota</taxon>
        <taxon>Bacilli</taxon>
        <taxon>Bacillales</taxon>
        <taxon>Paenibacillaceae</taxon>
        <taxon>Paenibacillus</taxon>
    </lineage>
</organism>
<dbReference type="AlphaFoldDB" id="A0A172ZLU1"/>
<evidence type="ECO:0000313" key="9">
    <source>
        <dbReference type="EMBL" id="ANF98100.1"/>
    </source>
</evidence>
<dbReference type="InterPro" id="IPR002657">
    <property type="entry name" value="BilAc:Na_symport/Acr3"/>
</dbReference>
<dbReference type="STRING" id="1616788.AR543_20200"/>
<comment type="subcellular location">
    <subcellularLocation>
        <location evidence="1">Cell membrane</location>
        <topology evidence="1">Multi-pass membrane protein</topology>
    </subcellularLocation>
</comment>
<dbReference type="GO" id="GO:0015297">
    <property type="term" value="F:antiporter activity"/>
    <property type="evidence" value="ECO:0007669"/>
    <property type="project" value="InterPro"/>
</dbReference>
<feature type="transmembrane region" description="Helical" evidence="8">
    <location>
        <begin position="38"/>
        <end position="60"/>
    </location>
</feature>
<feature type="transmembrane region" description="Helical" evidence="8">
    <location>
        <begin position="12"/>
        <end position="32"/>
    </location>
</feature>
<feature type="transmembrane region" description="Helical" evidence="8">
    <location>
        <begin position="228"/>
        <end position="251"/>
    </location>
</feature>
<dbReference type="Gene3D" id="1.20.1530.20">
    <property type="match status" value="1"/>
</dbReference>
<dbReference type="KEGG" id="pbv:AR543_20200"/>
<evidence type="ECO:0000256" key="7">
    <source>
        <dbReference type="ARBA" id="ARBA00023136"/>
    </source>
</evidence>
<evidence type="ECO:0000256" key="8">
    <source>
        <dbReference type="SAM" id="Phobius"/>
    </source>
</evidence>
<dbReference type="InterPro" id="IPR038770">
    <property type="entry name" value="Na+/solute_symporter_sf"/>
</dbReference>
<keyword evidence="6 8" id="KW-1133">Transmembrane helix</keyword>
<feature type="transmembrane region" description="Helical" evidence="8">
    <location>
        <begin position="98"/>
        <end position="120"/>
    </location>
</feature>
<keyword evidence="5 8" id="KW-0812">Transmembrane</keyword>
<accession>A0A172ZLU1</accession>
<evidence type="ECO:0000256" key="2">
    <source>
        <dbReference type="ARBA" id="ARBA00010110"/>
    </source>
</evidence>
<dbReference type="PANTHER" id="PTHR43057">
    <property type="entry name" value="ARSENITE EFFLUX TRANSPORTER"/>
    <property type="match status" value="1"/>
</dbReference>
<keyword evidence="7 8" id="KW-0472">Membrane</keyword>
<dbReference type="GO" id="GO:0005886">
    <property type="term" value="C:plasma membrane"/>
    <property type="evidence" value="ECO:0007669"/>
    <property type="project" value="UniProtKB-SubCell"/>
</dbReference>
<dbReference type="EMBL" id="CP013023">
    <property type="protein sequence ID" value="ANF98100.1"/>
    <property type="molecule type" value="Genomic_DNA"/>
</dbReference>
<evidence type="ECO:0000256" key="3">
    <source>
        <dbReference type="ARBA" id="ARBA00022448"/>
    </source>
</evidence>
<protein>
    <submittedName>
        <fullName evidence="9">Arsenic resistance protein</fullName>
    </submittedName>
</protein>
<proteinExistence type="inferred from homology"/>
<dbReference type="OrthoDB" id="3254016at2"/>
<evidence type="ECO:0000256" key="6">
    <source>
        <dbReference type="ARBA" id="ARBA00022989"/>
    </source>
</evidence>
<evidence type="ECO:0000256" key="1">
    <source>
        <dbReference type="ARBA" id="ARBA00004651"/>
    </source>
</evidence>
<feature type="transmembrane region" description="Helical" evidence="8">
    <location>
        <begin position="167"/>
        <end position="186"/>
    </location>
</feature>
<keyword evidence="3" id="KW-0813">Transport</keyword>
<dbReference type="GO" id="GO:0015104">
    <property type="term" value="F:antimonite transmembrane transporter activity"/>
    <property type="evidence" value="ECO:0007669"/>
    <property type="project" value="TreeGrafter"/>
</dbReference>
<reference evidence="10" key="1">
    <citation type="submission" date="2015-10" db="EMBL/GenBank/DDBJ databases">
        <title>Genome of Paenibacillus bovis sp. nov.</title>
        <authorList>
            <person name="Wu Z."/>
            <person name="Gao C."/>
            <person name="Liu Z."/>
            <person name="Zheng H."/>
        </authorList>
    </citation>
    <scope>NUCLEOTIDE SEQUENCE [LARGE SCALE GENOMIC DNA]</scope>
    <source>
        <strain evidence="10">BD3526</strain>
    </source>
</reference>
<evidence type="ECO:0000313" key="10">
    <source>
        <dbReference type="Proteomes" id="UP000078148"/>
    </source>
</evidence>
<keyword evidence="4" id="KW-1003">Cell membrane</keyword>
<dbReference type="Pfam" id="PF01758">
    <property type="entry name" value="SBF"/>
    <property type="match status" value="1"/>
</dbReference>
<comment type="similarity">
    <text evidence="2">Belongs to the arsenical resistance-3 (ACR3) (TC 2.A.59) family.</text>
</comment>
<evidence type="ECO:0000256" key="4">
    <source>
        <dbReference type="ARBA" id="ARBA00022475"/>
    </source>
</evidence>
<dbReference type="PANTHER" id="PTHR43057:SF1">
    <property type="entry name" value="ARSENICAL-RESISTANCE PROTEIN 3"/>
    <property type="match status" value="1"/>
</dbReference>
<feature type="transmembrane region" description="Helical" evidence="8">
    <location>
        <begin position="198"/>
        <end position="216"/>
    </location>
</feature>